<keyword evidence="4" id="KW-0012">Acyltransferase</keyword>
<feature type="transmembrane region" description="Helical" evidence="2">
    <location>
        <begin position="195"/>
        <end position="215"/>
    </location>
</feature>
<comment type="caution">
    <text evidence="4">The sequence shown here is derived from an EMBL/GenBank/DDBJ whole genome shotgun (WGS) entry which is preliminary data.</text>
</comment>
<dbReference type="InterPro" id="IPR002656">
    <property type="entry name" value="Acyl_transf_3_dom"/>
</dbReference>
<feature type="transmembrane region" description="Helical" evidence="2">
    <location>
        <begin position="273"/>
        <end position="290"/>
    </location>
</feature>
<reference evidence="5" key="1">
    <citation type="journal article" date="2019" name="Int. J. Syst. Evol. Microbiol.">
        <title>The Global Catalogue of Microorganisms (GCM) 10K type strain sequencing project: providing services to taxonomists for standard genome sequencing and annotation.</title>
        <authorList>
            <consortium name="The Broad Institute Genomics Platform"/>
            <consortium name="The Broad Institute Genome Sequencing Center for Infectious Disease"/>
            <person name="Wu L."/>
            <person name="Ma J."/>
        </authorList>
    </citation>
    <scope>NUCLEOTIDE SEQUENCE [LARGE SCALE GENOMIC DNA]</scope>
    <source>
        <strain evidence="5">JCM 17459</strain>
    </source>
</reference>
<dbReference type="InterPro" id="IPR050623">
    <property type="entry name" value="Glucan_succinyl_AcylTrfase"/>
</dbReference>
<feature type="transmembrane region" description="Helical" evidence="2">
    <location>
        <begin position="374"/>
        <end position="391"/>
    </location>
</feature>
<feature type="transmembrane region" description="Helical" evidence="2">
    <location>
        <begin position="67"/>
        <end position="89"/>
    </location>
</feature>
<feature type="transmembrane region" description="Helical" evidence="2">
    <location>
        <begin position="403"/>
        <end position="423"/>
    </location>
</feature>
<protein>
    <submittedName>
        <fullName evidence="4">Acyltransferase</fullName>
    </submittedName>
</protein>
<keyword evidence="2" id="KW-0812">Transmembrane</keyword>
<keyword evidence="2" id="KW-0472">Membrane</keyword>
<dbReference type="EMBL" id="BAABBA010000001">
    <property type="protein sequence ID" value="GAA4285906.1"/>
    <property type="molecule type" value="Genomic_DNA"/>
</dbReference>
<evidence type="ECO:0000313" key="4">
    <source>
        <dbReference type="EMBL" id="GAA4285906.1"/>
    </source>
</evidence>
<gene>
    <name evidence="4" type="ORF">GCM10022262_02650</name>
</gene>
<dbReference type="PANTHER" id="PTHR36927:SF4">
    <property type="entry name" value="BLR5718 PROTEIN"/>
    <property type="match status" value="1"/>
</dbReference>
<evidence type="ECO:0000313" key="5">
    <source>
        <dbReference type="Proteomes" id="UP001499841"/>
    </source>
</evidence>
<dbReference type="PANTHER" id="PTHR36927">
    <property type="entry name" value="BLR4337 PROTEIN"/>
    <property type="match status" value="1"/>
</dbReference>
<feature type="transmembrane region" description="Helical" evidence="2">
    <location>
        <begin position="302"/>
        <end position="327"/>
    </location>
</feature>
<feature type="compositionally biased region" description="Basic and acidic residues" evidence="1">
    <location>
        <begin position="46"/>
        <end position="56"/>
    </location>
</feature>
<dbReference type="RefSeq" id="WP_345036756.1">
    <property type="nucleotide sequence ID" value="NZ_BAABBA010000001.1"/>
</dbReference>
<keyword evidence="4" id="KW-0808">Transferase</keyword>
<dbReference type="Proteomes" id="UP001499841">
    <property type="component" value="Unassembled WGS sequence"/>
</dbReference>
<dbReference type="Pfam" id="PF01757">
    <property type="entry name" value="Acyl_transf_3"/>
    <property type="match status" value="1"/>
</dbReference>
<feature type="transmembrane region" description="Helical" evidence="2">
    <location>
        <begin position="101"/>
        <end position="121"/>
    </location>
</feature>
<feature type="domain" description="Acyltransferase 3" evidence="3">
    <location>
        <begin position="59"/>
        <end position="414"/>
    </location>
</feature>
<feature type="transmembrane region" description="Helical" evidence="2">
    <location>
        <begin position="236"/>
        <end position="253"/>
    </location>
</feature>
<name>A0ABP8EPF3_9MICO</name>
<accession>A0ABP8EPF3</accession>
<evidence type="ECO:0000256" key="1">
    <source>
        <dbReference type="SAM" id="MobiDB-lite"/>
    </source>
</evidence>
<feature type="transmembrane region" description="Helical" evidence="2">
    <location>
        <begin position="142"/>
        <end position="160"/>
    </location>
</feature>
<organism evidence="4 5">
    <name type="scientific">Georgenia daeguensis</name>
    <dbReference type="NCBI Taxonomy" id="908355"/>
    <lineage>
        <taxon>Bacteria</taxon>
        <taxon>Bacillati</taxon>
        <taxon>Actinomycetota</taxon>
        <taxon>Actinomycetes</taxon>
        <taxon>Micrococcales</taxon>
        <taxon>Bogoriellaceae</taxon>
        <taxon>Georgenia</taxon>
    </lineage>
</organism>
<feature type="region of interest" description="Disordered" evidence="1">
    <location>
        <begin position="1"/>
        <end position="56"/>
    </location>
</feature>
<keyword evidence="5" id="KW-1185">Reference proteome</keyword>
<feature type="transmembrane region" description="Helical" evidence="2">
    <location>
        <begin position="333"/>
        <end position="354"/>
    </location>
</feature>
<evidence type="ECO:0000256" key="2">
    <source>
        <dbReference type="SAM" id="Phobius"/>
    </source>
</evidence>
<proteinExistence type="predicted"/>
<dbReference type="GO" id="GO:0016746">
    <property type="term" value="F:acyltransferase activity"/>
    <property type="evidence" value="ECO:0007669"/>
    <property type="project" value="UniProtKB-KW"/>
</dbReference>
<keyword evidence="2" id="KW-1133">Transmembrane helix</keyword>
<evidence type="ECO:0000259" key="3">
    <source>
        <dbReference type="Pfam" id="PF01757"/>
    </source>
</evidence>
<sequence length="432" mass="45749">MGVGTRHERRGTRPATRPRGPERRGPELPGPDLRGPELRGPAAGRAQRDRPAGERGRDAWADNLKTLLVAGVILAHAIIAWTGVGNWVLTVTPVRDPLLTLLLLVSLVGNLFGMATFFWIAGMYSPPSLRRKGPRRFVADRAVRLGVPLVFFVIVLAPFVEYVDSSNADWSGGFWALALTVVWVPPLSGQLLPPAWGPTWFLAVLLLLSAAYALVRRVVPAPHRASDAPPAPALRGRYLAAAAVVVAAASYLVRLAVPLGDEWFRLPVAQAPAWVVGFTLGVLGAERGWFHDGALARRAGRVAWATAGATALMVAAASAAGSNLALFAGGGTWQSLLAATLEGVLTVTVPVWLVDVFRRRLDHQGPVARRAGRAAFAAFVLHQPILVALALGSERLAWPPELAFAAVAATAVVASFGLGALAVRLPGVSRVV</sequence>